<organism evidence="2 3">
    <name type="scientific">Rickenella mellea</name>
    <dbReference type="NCBI Taxonomy" id="50990"/>
    <lineage>
        <taxon>Eukaryota</taxon>
        <taxon>Fungi</taxon>
        <taxon>Dikarya</taxon>
        <taxon>Basidiomycota</taxon>
        <taxon>Agaricomycotina</taxon>
        <taxon>Agaricomycetes</taxon>
        <taxon>Hymenochaetales</taxon>
        <taxon>Rickenellaceae</taxon>
        <taxon>Rickenella</taxon>
    </lineage>
</organism>
<dbReference type="OrthoDB" id="2905268at2759"/>
<keyword evidence="1" id="KW-0472">Membrane</keyword>
<sequence length="336" mass="37203">MPFSFLPPGESSADLWFERSSFAGAFLGSVAYGLHATTFAATVYFMTRKNTKGHSTPFLLAFVCALFTLGTIFIGANTKFVQQAFIDNRNIPGGPIAWFHLHYDNNVPILGNTAYIISNFLADGVLLHRLLVVWEYNYFVVAVPTLGYLGSTALSILTLFQSARPGANLWTHTTTIFAIPYWSLSLSVNLLVTLMIVFRLILWRNKVKEMLGPEHTGTYTSVAAMLIESAAPYSTVGLIYIICYARKSNFQHLVLPVLAQVMCISPELIILRVAMGRGWKDTTRTSRLNSDASRNPTPGTAVFSTRISFAERTTRSRNTDTLEFGIGSDLKVNGME</sequence>
<feature type="transmembrane region" description="Helical" evidence="1">
    <location>
        <begin position="58"/>
        <end position="76"/>
    </location>
</feature>
<feature type="transmembrane region" description="Helical" evidence="1">
    <location>
        <begin position="222"/>
        <end position="242"/>
    </location>
</feature>
<accession>A0A4Y7QCP1</accession>
<feature type="transmembrane region" description="Helical" evidence="1">
    <location>
        <begin position="139"/>
        <end position="161"/>
    </location>
</feature>
<keyword evidence="3" id="KW-1185">Reference proteome</keyword>
<feature type="transmembrane region" description="Helical" evidence="1">
    <location>
        <begin position="254"/>
        <end position="274"/>
    </location>
</feature>
<dbReference type="EMBL" id="ML170164">
    <property type="protein sequence ID" value="TDL25354.1"/>
    <property type="molecule type" value="Genomic_DNA"/>
</dbReference>
<dbReference type="AlphaFoldDB" id="A0A4Y7QCP1"/>
<evidence type="ECO:0000313" key="2">
    <source>
        <dbReference type="EMBL" id="TDL25354.1"/>
    </source>
</evidence>
<keyword evidence="1" id="KW-0812">Transmembrane</keyword>
<gene>
    <name evidence="2" type="ORF">BD410DRAFT_636923</name>
</gene>
<dbReference type="STRING" id="50990.A0A4Y7QCP1"/>
<name>A0A4Y7QCP1_9AGAM</name>
<dbReference type="VEuPathDB" id="FungiDB:BD410DRAFT_636923"/>
<proteinExistence type="predicted"/>
<evidence type="ECO:0000313" key="3">
    <source>
        <dbReference type="Proteomes" id="UP000294933"/>
    </source>
</evidence>
<feature type="transmembrane region" description="Helical" evidence="1">
    <location>
        <begin position="20"/>
        <end position="46"/>
    </location>
</feature>
<reference evidence="2 3" key="1">
    <citation type="submission" date="2018-06" db="EMBL/GenBank/DDBJ databases">
        <title>A transcriptomic atlas of mushroom development highlights an independent origin of complex multicellularity.</title>
        <authorList>
            <consortium name="DOE Joint Genome Institute"/>
            <person name="Krizsan K."/>
            <person name="Almasi E."/>
            <person name="Merenyi Z."/>
            <person name="Sahu N."/>
            <person name="Viragh M."/>
            <person name="Koszo T."/>
            <person name="Mondo S."/>
            <person name="Kiss B."/>
            <person name="Balint B."/>
            <person name="Kues U."/>
            <person name="Barry K."/>
            <person name="Hegedus J.C."/>
            <person name="Henrissat B."/>
            <person name="Johnson J."/>
            <person name="Lipzen A."/>
            <person name="Ohm R."/>
            <person name="Nagy I."/>
            <person name="Pangilinan J."/>
            <person name="Yan J."/>
            <person name="Xiong Y."/>
            <person name="Grigoriev I.V."/>
            <person name="Hibbett D.S."/>
            <person name="Nagy L.G."/>
        </authorList>
    </citation>
    <scope>NUCLEOTIDE SEQUENCE [LARGE SCALE GENOMIC DNA]</scope>
    <source>
        <strain evidence="2 3">SZMC22713</strain>
    </source>
</reference>
<dbReference type="Proteomes" id="UP000294933">
    <property type="component" value="Unassembled WGS sequence"/>
</dbReference>
<feature type="transmembrane region" description="Helical" evidence="1">
    <location>
        <begin position="181"/>
        <end position="202"/>
    </location>
</feature>
<keyword evidence="1" id="KW-1133">Transmembrane helix</keyword>
<feature type="transmembrane region" description="Helical" evidence="1">
    <location>
        <begin position="109"/>
        <end position="127"/>
    </location>
</feature>
<evidence type="ECO:0000256" key="1">
    <source>
        <dbReference type="SAM" id="Phobius"/>
    </source>
</evidence>
<protein>
    <submittedName>
        <fullName evidence="2">Uncharacterized protein</fullName>
    </submittedName>
</protein>